<proteinExistence type="predicted"/>
<dbReference type="EMBL" id="DVLU01000092">
    <property type="protein sequence ID" value="HIT85948.1"/>
    <property type="molecule type" value="Genomic_DNA"/>
</dbReference>
<gene>
    <name evidence="1" type="ORF">IAA60_08630</name>
</gene>
<evidence type="ECO:0000313" key="1">
    <source>
        <dbReference type="EMBL" id="HIT85948.1"/>
    </source>
</evidence>
<reference evidence="1" key="2">
    <citation type="journal article" date="2021" name="PeerJ">
        <title>Extensive microbial diversity within the chicken gut microbiome revealed by metagenomics and culture.</title>
        <authorList>
            <person name="Gilroy R."/>
            <person name="Ravi A."/>
            <person name="Getino M."/>
            <person name="Pursley I."/>
            <person name="Horton D.L."/>
            <person name="Alikhan N.F."/>
            <person name="Baker D."/>
            <person name="Gharbi K."/>
            <person name="Hall N."/>
            <person name="Watson M."/>
            <person name="Adriaenssens E.M."/>
            <person name="Foster-Nyarko E."/>
            <person name="Jarju S."/>
            <person name="Secka A."/>
            <person name="Antonio M."/>
            <person name="Oren A."/>
            <person name="Chaudhuri R.R."/>
            <person name="La Ragione R."/>
            <person name="Hildebrand F."/>
            <person name="Pallen M.J."/>
        </authorList>
    </citation>
    <scope>NUCLEOTIDE SEQUENCE</scope>
    <source>
        <strain evidence="1">CHK181-108</strain>
    </source>
</reference>
<comment type="caution">
    <text evidence="1">The sequence shown here is derived from an EMBL/GenBank/DDBJ whole genome shotgun (WGS) entry which is preliminary data.</text>
</comment>
<reference evidence="1" key="1">
    <citation type="submission" date="2020-10" db="EMBL/GenBank/DDBJ databases">
        <authorList>
            <person name="Gilroy R."/>
        </authorList>
    </citation>
    <scope>NUCLEOTIDE SEQUENCE</scope>
    <source>
        <strain evidence="1">CHK181-108</strain>
    </source>
</reference>
<dbReference type="InterPro" id="IPR021338">
    <property type="entry name" value="DUF2953"/>
</dbReference>
<sequence length="209" mass="23449">MTAVYITAAVLAAIAAAVLIPIRLTAFVNADGGEIKLGYAFLKLTLYPRPKKQHEKKSGGKTRSDGEKPKEKREFDIKELIKIFYAVKDDFFELLRVSSRYLAKHMIKIRELNISARFGTGDPAYTGMLCGAVYPAVYNAVGFADRHMRLKNRSVELSPDFNRACFSAGAYIEISTNILHFIVLGALSLKYILRILKDLKNLRKEKDNG</sequence>
<dbReference type="Proteomes" id="UP000824165">
    <property type="component" value="Unassembled WGS sequence"/>
</dbReference>
<dbReference type="Pfam" id="PF11167">
    <property type="entry name" value="DUF2953"/>
    <property type="match status" value="1"/>
</dbReference>
<dbReference type="AlphaFoldDB" id="A0A9D1H465"/>
<name>A0A9D1H465_9FIRM</name>
<organism evidence="1 2">
    <name type="scientific">Candidatus Ornithomonoglobus intestinigallinarum</name>
    <dbReference type="NCBI Taxonomy" id="2840894"/>
    <lineage>
        <taxon>Bacteria</taxon>
        <taxon>Bacillati</taxon>
        <taxon>Bacillota</taxon>
        <taxon>Clostridia</taxon>
        <taxon>Candidatus Ornithomonoglobus</taxon>
    </lineage>
</organism>
<protein>
    <submittedName>
        <fullName evidence="1">DUF2953 domain-containing protein</fullName>
    </submittedName>
</protein>
<evidence type="ECO:0000313" key="2">
    <source>
        <dbReference type="Proteomes" id="UP000824165"/>
    </source>
</evidence>
<accession>A0A9D1H465</accession>